<dbReference type="RefSeq" id="WP_106853358.1">
    <property type="nucleotide sequence ID" value="NZ_OGTP01000002.1"/>
</dbReference>
<dbReference type="GO" id="GO:0046677">
    <property type="term" value="P:response to antibiotic"/>
    <property type="evidence" value="ECO:0007669"/>
    <property type="project" value="UniProtKB-UniRule"/>
</dbReference>
<dbReference type="SUPFAM" id="SSF56601">
    <property type="entry name" value="beta-lactamase/transpeptidase-like"/>
    <property type="match status" value="1"/>
</dbReference>
<dbReference type="Gene3D" id="3.40.710.10">
    <property type="entry name" value="DD-peptidase/beta-lactamase superfamily"/>
    <property type="match status" value="1"/>
</dbReference>
<dbReference type="Pfam" id="PF00144">
    <property type="entry name" value="Beta-lactamase"/>
    <property type="match status" value="1"/>
</dbReference>
<dbReference type="GO" id="GO:0017001">
    <property type="term" value="P:antibiotic catabolic process"/>
    <property type="evidence" value="ECO:0007669"/>
    <property type="project" value="InterPro"/>
</dbReference>
<name>A0A2U3I0I5_9BURK</name>
<dbReference type="AlphaFoldDB" id="A0A2U3I0I5"/>
<dbReference type="EMBL" id="OGTP01000002">
    <property type="protein sequence ID" value="SPB13584.1"/>
    <property type="molecule type" value="Genomic_DNA"/>
</dbReference>
<proteinExistence type="inferred from homology"/>
<evidence type="ECO:0000256" key="6">
    <source>
        <dbReference type="RuleBase" id="RU361140"/>
    </source>
</evidence>
<organism evidence="9 10">
    <name type="scientific">Caballeronia novacaledonica</name>
    <dbReference type="NCBI Taxonomy" id="1544861"/>
    <lineage>
        <taxon>Bacteria</taxon>
        <taxon>Pseudomonadati</taxon>
        <taxon>Pseudomonadota</taxon>
        <taxon>Betaproteobacteria</taxon>
        <taxon>Burkholderiales</taxon>
        <taxon>Burkholderiaceae</taxon>
        <taxon>Caballeronia</taxon>
    </lineage>
</organism>
<keyword evidence="4 6" id="KW-0378">Hydrolase</keyword>
<feature type="signal peptide" evidence="7">
    <location>
        <begin position="1"/>
        <end position="21"/>
    </location>
</feature>
<gene>
    <name evidence="9" type="ORF">NOV72_00848</name>
</gene>
<evidence type="ECO:0000256" key="1">
    <source>
        <dbReference type="ARBA" id="ARBA00001526"/>
    </source>
</evidence>
<dbReference type="OrthoDB" id="5377431at2"/>
<evidence type="ECO:0000256" key="5">
    <source>
        <dbReference type="ARBA" id="ARBA00023251"/>
    </source>
</evidence>
<evidence type="ECO:0000256" key="3">
    <source>
        <dbReference type="ARBA" id="ARBA00012865"/>
    </source>
</evidence>
<evidence type="ECO:0000256" key="2">
    <source>
        <dbReference type="ARBA" id="ARBA00007840"/>
    </source>
</evidence>
<dbReference type="PANTHER" id="PTHR46825:SF8">
    <property type="entry name" value="BETA-LACTAMASE-RELATED"/>
    <property type="match status" value="1"/>
</dbReference>
<keyword evidence="5 6" id="KW-0046">Antibiotic resistance</keyword>
<evidence type="ECO:0000313" key="10">
    <source>
        <dbReference type="Proteomes" id="UP000238169"/>
    </source>
</evidence>
<dbReference type="NCBIfam" id="NF033085">
    <property type="entry name" value="bla_class_C"/>
    <property type="match status" value="1"/>
</dbReference>
<reference evidence="10" key="1">
    <citation type="submission" date="2018-01" db="EMBL/GenBank/DDBJ databases">
        <authorList>
            <person name="Peeters C."/>
        </authorList>
    </citation>
    <scope>NUCLEOTIDE SEQUENCE [LARGE SCALE GENOMIC DNA]</scope>
</reference>
<dbReference type="InterPro" id="IPR012338">
    <property type="entry name" value="Beta-lactam/transpept-like"/>
</dbReference>
<dbReference type="EC" id="3.5.2.6" evidence="3 6"/>
<feature type="domain" description="Beta-lactamase-related" evidence="8">
    <location>
        <begin position="37"/>
        <end position="381"/>
    </location>
</feature>
<feature type="chain" id="PRO_5015569763" description="Beta-lactamase" evidence="7">
    <location>
        <begin position="22"/>
        <end position="393"/>
    </location>
</feature>
<evidence type="ECO:0000256" key="7">
    <source>
        <dbReference type="SAM" id="SignalP"/>
    </source>
</evidence>
<evidence type="ECO:0000313" key="9">
    <source>
        <dbReference type="EMBL" id="SPB13584.1"/>
    </source>
</evidence>
<dbReference type="PANTHER" id="PTHR46825">
    <property type="entry name" value="D-ALANYL-D-ALANINE-CARBOXYPEPTIDASE/ENDOPEPTIDASE AMPH"/>
    <property type="match status" value="1"/>
</dbReference>
<dbReference type="InterPro" id="IPR050491">
    <property type="entry name" value="AmpC-like"/>
</dbReference>
<protein>
    <recommendedName>
        <fullName evidence="3 6">Beta-lactamase</fullName>
        <ecNumber evidence="3 6">3.5.2.6</ecNumber>
    </recommendedName>
</protein>
<evidence type="ECO:0000256" key="4">
    <source>
        <dbReference type="ARBA" id="ARBA00022801"/>
    </source>
</evidence>
<dbReference type="PROSITE" id="PS00336">
    <property type="entry name" value="BETA_LACTAMASE_C"/>
    <property type="match status" value="1"/>
</dbReference>
<dbReference type="GO" id="GO:0008800">
    <property type="term" value="F:beta-lactamase activity"/>
    <property type="evidence" value="ECO:0007669"/>
    <property type="project" value="UniProtKB-UniRule"/>
</dbReference>
<comment type="similarity">
    <text evidence="2 6">Belongs to the class-C beta-lactamase family.</text>
</comment>
<dbReference type="InterPro" id="IPR001466">
    <property type="entry name" value="Beta-lactam-related"/>
</dbReference>
<dbReference type="Proteomes" id="UP000238169">
    <property type="component" value="Unassembled WGS sequence"/>
</dbReference>
<comment type="catalytic activity">
    <reaction evidence="1 6">
        <text>a beta-lactam + H2O = a substituted beta-amino acid</text>
        <dbReference type="Rhea" id="RHEA:20401"/>
        <dbReference type="ChEBI" id="CHEBI:15377"/>
        <dbReference type="ChEBI" id="CHEBI:35627"/>
        <dbReference type="ChEBI" id="CHEBI:140347"/>
        <dbReference type="EC" id="3.5.2.6"/>
    </reaction>
</comment>
<evidence type="ECO:0000259" key="8">
    <source>
        <dbReference type="Pfam" id="PF00144"/>
    </source>
</evidence>
<dbReference type="InterPro" id="IPR001586">
    <property type="entry name" value="Beta-lactam_class-C_AS"/>
</dbReference>
<dbReference type="InterPro" id="IPR058136">
    <property type="entry name" value="AmpC"/>
</dbReference>
<keyword evidence="10" id="KW-1185">Reference proteome</keyword>
<dbReference type="GO" id="GO:0030288">
    <property type="term" value="C:outer membrane-bounded periplasmic space"/>
    <property type="evidence" value="ECO:0007669"/>
    <property type="project" value="InterPro"/>
</dbReference>
<sequence>MKFRALSLLATAIFSFGATPAATFAADSDTAKIKHTVDATIKPLMALHGIAGMAVGVVVDGRPYVFDYGMASKAAKQPVTRDTLFELGSVSKTFTATLASYAQIEGALSLNDAVSKYIPSLDGTAFGKVTLLNLGTHTPGGLPLQVPDEIHDNAQLMRYFSTWRPAGPPGTIRTYANPGIGTLGLIAAKSMNADFDTLMQTRLFPALGLKHSYIDVPASKQRDYAQGYAKDDTPIRMKGGVLSSEAYGVRSTAADMTRFLQINMNMVRIDPAYQRAVDATHTGYFQAGPMTQDLIWEQYPYPVALQSLIDGNAAAMILNATPVTRIDPPQAPRDDVWINKTGSTNGFGTYIAFVPKARVGIVMLANRNIPNEERVKAAYAIITSLVNGQLQIR</sequence>
<accession>A0A2U3I0I5</accession>
<keyword evidence="7" id="KW-0732">Signal</keyword>